<protein>
    <recommendedName>
        <fullName evidence="5">RING-type domain-containing protein</fullName>
    </recommendedName>
</protein>
<feature type="compositionally biased region" description="Polar residues" evidence="1">
    <location>
        <begin position="226"/>
        <end position="238"/>
    </location>
</feature>
<organism evidence="3 4">
    <name type="scientific">Perkinsus olseni</name>
    <name type="common">Perkinsus atlanticus</name>
    <dbReference type="NCBI Taxonomy" id="32597"/>
    <lineage>
        <taxon>Eukaryota</taxon>
        <taxon>Sar</taxon>
        <taxon>Alveolata</taxon>
        <taxon>Perkinsozoa</taxon>
        <taxon>Perkinsea</taxon>
        <taxon>Perkinsida</taxon>
        <taxon>Perkinsidae</taxon>
        <taxon>Perkinsus</taxon>
    </lineage>
</organism>
<evidence type="ECO:0000313" key="3">
    <source>
        <dbReference type="EMBL" id="KAF4695567.1"/>
    </source>
</evidence>
<feature type="region of interest" description="Disordered" evidence="1">
    <location>
        <begin position="351"/>
        <end position="379"/>
    </location>
</feature>
<proteinExistence type="predicted"/>
<evidence type="ECO:0008006" key="5">
    <source>
        <dbReference type="Google" id="ProtNLM"/>
    </source>
</evidence>
<feature type="region of interest" description="Disordered" evidence="1">
    <location>
        <begin position="218"/>
        <end position="243"/>
    </location>
</feature>
<accession>A0A7J6PHZ9</accession>
<dbReference type="Proteomes" id="UP000541610">
    <property type="component" value="Unassembled WGS sequence"/>
</dbReference>
<dbReference type="OrthoDB" id="10398375at2759"/>
<gene>
    <name evidence="3" type="ORF">FOZ60_004063</name>
</gene>
<feature type="compositionally biased region" description="Polar residues" evidence="1">
    <location>
        <begin position="358"/>
        <end position="367"/>
    </location>
</feature>
<sequence length="391" mass="41996">MARRVRRPLLVMALAVMAVCSTCSLFLTPRSPSTAGAVPRLRAPRAIYGDESIGPRKPEGPSLVSRIMRGGAVASMLALGSVLGYTLRRTLPGLLEKASQTVRLLSRDTPKEMPPPVVVYPPNTVLWYKSPDLSAKLDIPATIPLTDTPTEAAVRARLWRQISNTESWRDSLPSLGAVMQLGSTLLPLWSSRLPPSIMSRESPTRDRSSFLLDIPDVGNPFDDDFSPQTTTEGPSSPSGPDVQVFGLDGDLRNSCCRCSNSTGVATFHCCPVCEALLCSRCLLALQSHNGSDELSCPLCGDATVAKVSMNRQAALLKAAEEAQKAWSLVSSASRGLVSDVRTAWSGLLGFRRQGGGSDTSEAANPTEDSTDPPPVPDRYHVTYEASDMTQR</sequence>
<feature type="signal peptide" evidence="2">
    <location>
        <begin position="1"/>
        <end position="24"/>
    </location>
</feature>
<name>A0A7J6PHZ9_PEROL</name>
<dbReference type="EMBL" id="JABANP010000019">
    <property type="protein sequence ID" value="KAF4695567.1"/>
    <property type="molecule type" value="Genomic_DNA"/>
</dbReference>
<reference evidence="3 4" key="1">
    <citation type="submission" date="2020-04" db="EMBL/GenBank/DDBJ databases">
        <title>Perkinsus olseni comparative genomics.</title>
        <authorList>
            <person name="Bogema D.R."/>
        </authorList>
    </citation>
    <scope>NUCLEOTIDE SEQUENCE [LARGE SCALE GENOMIC DNA]</scope>
    <source>
        <strain evidence="3">00978-12</strain>
    </source>
</reference>
<comment type="caution">
    <text evidence="3">The sequence shown here is derived from an EMBL/GenBank/DDBJ whole genome shotgun (WGS) entry which is preliminary data.</text>
</comment>
<dbReference type="AlphaFoldDB" id="A0A7J6PHZ9"/>
<keyword evidence="2" id="KW-0732">Signal</keyword>
<feature type="chain" id="PRO_5029860093" description="RING-type domain-containing protein" evidence="2">
    <location>
        <begin position="25"/>
        <end position="391"/>
    </location>
</feature>
<evidence type="ECO:0000313" key="4">
    <source>
        <dbReference type="Proteomes" id="UP000541610"/>
    </source>
</evidence>
<evidence type="ECO:0000256" key="1">
    <source>
        <dbReference type="SAM" id="MobiDB-lite"/>
    </source>
</evidence>
<evidence type="ECO:0000256" key="2">
    <source>
        <dbReference type="SAM" id="SignalP"/>
    </source>
</evidence>